<keyword evidence="2" id="KW-0812">Transmembrane</keyword>
<evidence type="ECO:0000313" key="5">
    <source>
        <dbReference type="Proteomes" id="UP000241167"/>
    </source>
</evidence>
<dbReference type="AlphaFoldDB" id="A0A2P7QGL3"/>
<sequence length="295" mass="32461">MVRRLASARRCSAAARRRSVVPTVRRKRAAGAEVTPGILVLAGRRSSTLDPLAATMGVSHKALVPVRGEAMVGRVLRIAAETFPDAPLFVSIEDFSVISEEPTVKWLHEAGRLTMVEAQHHIVDSIVAASERTGFPLLITTADNVLMTPEGLRAMVAAGLEGDADAVVMLAERADIMAAHPDGQRRFYRFRGGAYSNCNLFWLGSPRALNATESFRYGGQFAKRKKDAVRALGLTALFLYLSRLVTIEGMFRHFSRRFRVRLTPLVVADGRLAIDVDNERTHRVAEEILDREANA</sequence>
<proteinExistence type="predicted"/>
<dbReference type="SUPFAM" id="SSF53448">
    <property type="entry name" value="Nucleotide-diphospho-sugar transferases"/>
    <property type="match status" value="1"/>
</dbReference>
<keyword evidence="1" id="KW-0460">Magnesium</keyword>
<reference evidence="4 5" key="1">
    <citation type="submission" date="2018-03" db="EMBL/GenBank/DDBJ databases">
        <title>The draft genome of Sphingosinicella sp. GL-C-18.</title>
        <authorList>
            <person name="Liu L."/>
            <person name="Li L."/>
            <person name="Liang L."/>
            <person name="Zhang X."/>
            <person name="Wang T."/>
        </authorList>
    </citation>
    <scope>NUCLEOTIDE SEQUENCE [LARGE SCALE GENOMIC DNA]</scope>
    <source>
        <strain evidence="4 5">GL-C-18</strain>
    </source>
</reference>
<gene>
    <name evidence="4" type="ORF">C7I55_23615</name>
</gene>
<evidence type="ECO:0000256" key="2">
    <source>
        <dbReference type="SAM" id="Phobius"/>
    </source>
</evidence>
<organism evidence="4 5">
    <name type="scientific">Allosphingosinicella deserti</name>
    <dbReference type="NCBI Taxonomy" id="2116704"/>
    <lineage>
        <taxon>Bacteria</taxon>
        <taxon>Pseudomonadati</taxon>
        <taxon>Pseudomonadota</taxon>
        <taxon>Alphaproteobacteria</taxon>
        <taxon>Sphingomonadales</taxon>
        <taxon>Sphingomonadaceae</taxon>
        <taxon>Allosphingosinicella</taxon>
    </lineage>
</organism>
<keyword evidence="2" id="KW-1133">Transmembrane helix</keyword>
<dbReference type="Proteomes" id="UP000241167">
    <property type="component" value="Unassembled WGS sequence"/>
</dbReference>
<accession>A0A2P7QGL3</accession>
<dbReference type="InterPro" id="IPR025877">
    <property type="entry name" value="MobA-like_NTP_Trfase"/>
</dbReference>
<evidence type="ECO:0000313" key="4">
    <source>
        <dbReference type="EMBL" id="PSJ37056.1"/>
    </source>
</evidence>
<evidence type="ECO:0000259" key="3">
    <source>
        <dbReference type="Pfam" id="PF12804"/>
    </source>
</evidence>
<dbReference type="InterPro" id="IPR029044">
    <property type="entry name" value="Nucleotide-diphossugar_trans"/>
</dbReference>
<dbReference type="EMBL" id="PXYI01000010">
    <property type="protein sequence ID" value="PSJ37056.1"/>
    <property type="molecule type" value="Genomic_DNA"/>
</dbReference>
<comment type="caution">
    <text evidence="4">The sequence shown here is derived from an EMBL/GenBank/DDBJ whole genome shotgun (WGS) entry which is preliminary data.</text>
</comment>
<feature type="domain" description="MobA-like NTP transferase" evidence="3">
    <location>
        <begin position="39"/>
        <end position="171"/>
    </location>
</feature>
<dbReference type="GO" id="GO:0016779">
    <property type="term" value="F:nucleotidyltransferase activity"/>
    <property type="evidence" value="ECO:0007669"/>
    <property type="project" value="UniProtKB-ARBA"/>
</dbReference>
<name>A0A2P7QGL3_9SPHN</name>
<keyword evidence="5" id="KW-1185">Reference proteome</keyword>
<dbReference type="Gene3D" id="3.90.550.10">
    <property type="entry name" value="Spore Coat Polysaccharide Biosynthesis Protein SpsA, Chain A"/>
    <property type="match status" value="1"/>
</dbReference>
<feature type="transmembrane region" description="Helical" evidence="2">
    <location>
        <begin position="231"/>
        <end position="251"/>
    </location>
</feature>
<protein>
    <submittedName>
        <fullName evidence="4">Spore coat biosynthesis protein F</fullName>
    </submittedName>
</protein>
<evidence type="ECO:0000256" key="1">
    <source>
        <dbReference type="ARBA" id="ARBA00022842"/>
    </source>
</evidence>
<dbReference type="Pfam" id="PF12804">
    <property type="entry name" value="NTP_transf_3"/>
    <property type="match status" value="1"/>
</dbReference>
<keyword evidence="2" id="KW-0472">Membrane</keyword>